<dbReference type="NCBIfam" id="TIGR00369">
    <property type="entry name" value="unchar_dom_1"/>
    <property type="match status" value="1"/>
</dbReference>
<evidence type="ECO:0000313" key="3">
    <source>
        <dbReference type="EMBL" id="MBN3554749.1"/>
    </source>
</evidence>
<feature type="domain" description="Thioesterase" evidence="2">
    <location>
        <begin position="59"/>
        <end position="132"/>
    </location>
</feature>
<sequence length="152" mass="17040">MNMKTIRDDREVHIQFREEIKEKLQNDTFAKWLGIELLEVGPGTAEAQMTINENMLNAHGTAHGAALFAIADFVFAVACNSYGKTAVGLSVNIGYLAACQNGDKVTARATEIKRNHRTSWYEVRVENDEELLAHVSALSYRKNEYFVGTEDD</sequence>
<dbReference type="Gene3D" id="3.10.129.10">
    <property type="entry name" value="Hotdog Thioesterase"/>
    <property type="match status" value="1"/>
</dbReference>
<accession>A0ABS2ZPC2</accession>
<proteinExistence type="predicted"/>
<keyword evidence="4" id="KW-1185">Reference proteome</keyword>
<evidence type="ECO:0000256" key="1">
    <source>
        <dbReference type="ARBA" id="ARBA00022801"/>
    </source>
</evidence>
<name>A0ABS2ZPC2_9BACL</name>
<comment type="caution">
    <text evidence="3">The sequence shown here is derived from an EMBL/GenBank/DDBJ whole genome shotgun (WGS) entry which is preliminary data.</text>
</comment>
<dbReference type="InterPro" id="IPR003736">
    <property type="entry name" value="PAAI_dom"/>
</dbReference>
<dbReference type="Pfam" id="PF03061">
    <property type="entry name" value="4HBT"/>
    <property type="match status" value="1"/>
</dbReference>
<dbReference type="CDD" id="cd03443">
    <property type="entry name" value="PaaI_thioesterase"/>
    <property type="match status" value="1"/>
</dbReference>
<organism evidence="3 4">
    <name type="scientific">Fictibacillus nanhaiensis</name>
    <dbReference type="NCBI Taxonomy" id="742169"/>
    <lineage>
        <taxon>Bacteria</taxon>
        <taxon>Bacillati</taxon>
        <taxon>Bacillota</taxon>
        <taxon>Bacilli</taxon>
        <taxon>Bacillales</taxon>
        <taxon>Fictibacillaceae</taxon>
        <taxon>Fictibacillus</taxon>
    </lineage>
</organism>
<evidence type="ECO:0000313" key="4">
    <source>
        <dbReference type="Proteomes" id="UP001296923"/>
    </source>
</evidence>
<protein>
    <submittedName>
        <fullName evidence="3">Hotdog fold thioesterase</fullName>
    </submittedName>
</protein>
<dbReference type="SUPFAM" id="SSF54637">
    <property type="entry name" value="Thioesterase/thiol ester dehydrase-isomerase"/>
    <property type="match status" value="1"/>
</dbReference>
<dbReference type="InterPro" id="IPR052723">
    <property type="entry name" value="Acyl-CoA_thioesterase_PaaI"/>
</dbReference>
<reference evidence="3 4" key="1">
    <citation type="submission" date="2021-01" db="EMBL/GenBank/DDBJ databases">
        <title>Genome Sequencing of Type Strains.</title>
        <authorList>
            <person name="Lemaire J.F."/>
            <person name="Inderbitzin P."/>
            <person name="Collins S.B."/>
            <person name="Wespe N."/>
            <person name="Knight-Connoni V."/>
        </authorList>
    </citation>
    <scope>NUCLEOTIDE SEQUENCE [LARGE SCALE GENOMIC DNA]</scope>
    <source>
        <strain evidence="3 4">DSM 23009</strain>
    </source>
</reference>
<dbReference type="InterPro" id="IPR006683">
    <property type="entry name" value="Thioestr_dom"/>
</dbReference>
<gene>
    <name evidence="3" type="ORF">JYA63_10760</name>
</gene>
<dbReference type="PANTHER" id="PTHR42856">
    <property type="entry name" value="ACYL-COENZYME A THIOESTERASE PAAI"/>
    <property type="match status" value="1"/>
</dbReference>
<keyword evidence="1" id="KW-0378">Hydrolase</keyword>
<dbReference type="PANTHER" id="PTHR42856:SF1">
    <property type="entry name" value="ACYL-COENZYME A THIOESTERASE PAAI"/>
    <property type="match status" value="1"/>
</dbReference>
<dbReference type="InterPro" id="IPR029069">
    <property type="entry name" value="HotDog_dom_sf"/>
</dbReference>
<evidence type="ECO:0000259" key="2">
    <source>
        <dbReference type="Pfam" id="PF03061"/>
    </source>
</evidence>
<dbReference type="Proteomes" id="UP001296923">
    <property type="component" value="Unassembled WGS sequence"/>
</dbReference>
<dbReference type="EMBL" id="JAFHKR010000039">
    <property type="protein sequence ID" value="MBN3554749.1"/>
    <property type="molecule type" value="Genomic_DNA"/>
</dbReference>